<dbReference type="GO" id="GO:0005634">
    <property type="term" value="C:nucleus"/>
    <property type="evidence" value="ECO:0007669"/>
    <property type="project" value="UniProtKB-SubCell"/>
</dbReference>
<dbReference type="InterPro" id="IPR009057">
    <property type="entry name" value="Homeodomain-like_sf"/>
</dbReference>
<keyword evidence="7" id="KW-0804">Transcription</keyword>
<dbReference type="GO" id="GO:0008289">
    <property type="term" value="F:lipid binding"/>
    <property type="evidence" value="ECO:0007669"/>
    <property type="project" value="InterPro"/>
</dbReference>
<dbReference type="InterPro" id="IPR044830">
    <property type="entry name" value="HD-Zip_III"/>
</dbReference>
<dbReference type="PANTHER" id="PTHR45950">
    <property type="entry name" value="HOMEOBOX-LEUCINE ZIPPER PROTEIN ATHB-14"/>
    <property type="match status" value="1"/>
</dbReference>
<evidence type="ECO:0000256" key="10">
    <source>
        <dbReference type="PROSITE-ProRule" id="PRU00108"/>
    </source>
</evidence>
<keyword evidence="3" id="KW-0805">Transcription regulation</keyword>
<evidence type="ECO:0000256" key="1">
    <source>
        <dbReference type="ARBA" id="ARBA00004123"/>
    </source>
</evidence>
<evidence type="ECO:0000256" key="8">
    <source>
        <dbReference type="ARBA" id="ARBA00023242"/>
    </source>
</evidence>
<reference evidence="16" key="2">
    <citation type="submission" date="2021-12" db="EMBL/GenBank/DDBJ databases">
        <title>Resequencing data analysis of finger millet.</title>
        <authorList>
            <person name="Hatakeyama M."/>
            <person name="Aluri S."/>
            <person name="Balachadran M.T."/>
            <person name="Sivarajan S.R."/>
            <person name="Poveda L."/>
            <person name="Shimizu-Inatsugi R."/>
            <person name="Schlapbach R."/>
            <person name="Sreeman S.M."/>
            <person name="Shimizu K.K."/>
        </authorList>
    </citation>
    <scope>NUCLEOTIDE SEQUENCE</scope>
</reference>
<dbReference type="GO" id="GO:0003700">
    <property type="term" value="F:DNA-binding transcription factor activity"/>
    <property type="evidence" value="ECO:0007669"/>
    <property type="project" value="InterPro"/>
</dbReference>
<evidence type="ECO:0000256" key="9">
    <source>
        <dbReference type="ARBA" id="ARBA00037260"/>
    </source>
</evidence>
<sequence>MRRPLQVGLISTMSVRLVSCPLACLSSQAFVQFDSFEVEVLKPRGEEFKEVFAFGCGRPARMAAAVAMRSGSSDGGGGYDRGGMDSGKYVRYTPEQVEALERVYAECPKPTSARRQQLLRECPILSNIEPKQIKVWFQNRRCRDKQRKESSRLQAVNRKLSAMNKLLMEENERLQNQVSQLVQENAYMKQQLQNVQNPSLANDTSSESNVTTPVNLRDASNPSGLLSIAEETLTEFVSKATGTAIDWVQMPGMKIVEILKDRPSWFRDCRSLEVCTMLPAGNGGTIELVYMQVCERSLSGSGGGQSAASPQQFVRAEMLPSGYLVRPCEGGGSIVHIVDHLDLEAWSVPEVLRPLYESSRVVAQKMTTAALRYIRQIAQETTGEVVYALGRQPAVLRTFSQRLSRGFNDAISGFHDDGWSVLCGDGIEDVIIACNTKMFRNNHNLASAFGTPGGIICAKASMLLKGVSPAELIRRLRQHRSQWADYNFDAYLASALKASPGSLPGLRPTRFSGNHFTLPLANTVENEETLEIVRLEGQALTHDEGILSRDIHLLQEPPFFTFGNQMGIDMLETTLIALQDLSLDKIFDEPGRKMLYAQFPKLMEQGYVYLPAGVCLSGMGRHVSYDQAVVWKVLGEDSNVHCLAFCFVNWSFI</sequence>
<organism evidence="16 17">
    <name type="scientific">Eleusine coracana subsp. coracana</name>
    <dbReference type="NCBI Taxonomy" id="191504"/>
    <lineage>
        <taxon>Eukaryota</taxon>
        <taxon>Viridiplantae</taxon>
        <taxon>Streptophyta</taxon>
        <taxon>Embryophyta</taxon>
        <taxon>Tracheophyta</taxon>
        <taxon>Spermatophyta</taxon>
        <taxon>Magnoliopsida</taxon>
        <taxon>Liliopsida</taxon>
        <taxon>Poales</taxon>
        <taxon>Poaceae</taxon>
        <taxon>PACMAD clade</taxon>
        <taxon>Chloridoideae</taxon>
        <taxon>Cynodonteae</taxon>
        <taxon>Eleusininae</taxon>
        <taxon>Eleusine</taxon>
    </lineage>
</organism>
<evidence type="ECO:0000256" key="12">
    <source>
        <dbReference type="SAM" id="Coils"/>
    </source>
</evidence>
<feature type="coiled-coil region" evidence="12">
    <location>
        <begin position="153"/>
        <end position="191"/>
    </location>
</feature>
<dbReference type="PROSITE" id="PS50071">
    <property type="entry name" value="HOMEOBOX_2"/>
    <property type="match status" value="1"/>
</dbReference>
<keyword evidence="13" id="KW-0732">Signal</keyword>
<dbReference type="GO" id="GO:0003677">
    <property type="term" value="F:DNA binding"/>
    <property type="evidence" value="ECO:0007669"/>
    <property type="project" value="UniProtKB-UniRule"/>
</dbReference>
<accession>A0AAV5BD98</accession>
<dbReference type="Proteomes" id="UP001054889">
    <property type="component" value="Unassembled WGS sequence"/>
</dbReference>
<evidence type="ECO:0000259" key="14">
    <source>
        <dbReference type="PROSITE" id="PS50071"/>
    </source>
</evidence>
<keyword evidence="6 10" id="KW-0371">Homeobox</keyword>
<evidence type="ECO:0000256" key="7">
    <source>
        <dbReference type="ARBA" id="ARBA00023163"/>
    </source>
</evidence>
<dbReference type="InterPro" id="IPR002913">
    <property type="entry name" value="START_lipid-bd_dom"/>
</dbReference>
<dbReference type="InterPro" id="IPR013978">
    <property type="entry name" value="MEKHLA"/>
</dbReference>
<dbReference type="Pfam" id="PF00046">
    <property type="entry name" value="Homeodomain"/>
    <property type="match status" value="1"/>
</dbReference>
<dbReference type="SUPFAM" id="SSF46689">
    <property type="entry name" value="Homeodomain-like"/>
    <property type="match status" value="1"/>
</dbReference>
<keyword evidence="4 12" id="KW-0175">Coiled coil</keyword>
<comment type="similarity">
    <text evidence="2">Belongs to the HD-ZIP homeobox family. Class III subfamily.</text>
</comment>
<dbReference type="PANTHER" id="PTHR45950:SF10">
    <property type="entry name" value="HOMEOBOX-LEUCINE ZIPPER PROTEIN REVOLUTA"/>
    <property type="match status" value="1"/>
</dbReference>
<name>A0AAV5BD98_ELECO</name>
<evidence type="ECO:0000256" key="11">
    <source>
        <dbReference type="RuleBase" id="RU000682"/>
    </source>
</evidence>
<dbReference type="CDD" id="cd00086">
    <property type="entry name" value="homeodomain"/>
    <property type="match status" value="1"/>
</dbReference>
<evidence type="ECO:0000259" key="15">
    <source>
        <dbReference type="PROSITE" id="PS50848"/>
    </source>
</evidence>
<proteinExistence type="inferred from homology"/>
<dbReference type="SMART" id="SM00389">
    <property type="entry name" value="HOX"/>
    <property type="match status" value="1"/>
</dbReference>
<reference evidence="16" key="1">
    <citation type="journal article" date="2018" name="DNA Res.">
        <title>Multiple hybrid de novo genome assembly of finger millet, an orphan allotetraploid crop.</title>
        <authorList>
            <person name="Hatakeyama M."/>
            <person name="Aluri S."/>
            <person name="Balachadran M.T."/>
            <person name="Sivarajan S.R."/>
            <person name="Patrignani A."/>
            <person name="Gruter S."/>
            <person name="Poveda L."/>
            <person name="Shimizu-Inatsugi R."/>
            <person name="Baeten J."/>
            <person name="Francoijs K.J."/>
            <person name="Nataraja K.N."/>
            <person name="Reddy Y.A.N."/>
            <person name="Phadnis S."/>
            <person name="Ravikumar R.L."/>
            <person name="Schlapbach R."/>
            <person name="Sreeman S.M."/>
            <person name="Shimizu K.K."/>
        </authorList>
    </citation>
    <scope>NUCLEOTIDE SEQUENCE</scope>
</reference>
<dbReference type="InterPro" id="IPR001356">
    <property type="entry name" value="HD"/>
</dbReference>
<evidence type="ECO:0000256" key="13">
    <source>
        <dbReference type="SAM" id="SignalP"/>
    </source>
</evidence>
<evidence type="ECO:0000256" key="2">
    <source>
        <dbReference type="ARBA" id="ARBA00010338"/>
    </source>
</evidence>
<protein>
    <submittedName>
        <fullName evidence="16">Uncharacterized protein</fullName>
    </submittedName>
</protein>
<evidence type="ECO:0000256" key="5">
    <source>
        <dbReference type="ARBA" id="ARBA00023125"/>
    </source>
</evidence>
<dbReference type="Gene3D" id="1.10.10.60">
    <property type="entry name" value="Homeodomain-like"/>
    <property type="match status" value="1"/>
</dbReference>
<keyword evidence="17" id="KW-1185">Reference proteome</keyword>
<evidence type="ECO:0000313" key="17">
    <source>
        <dbReference type="Proteomes" id="UP001054889"/>
    </source>
</evidence>
<dbReference type="Pfam" id="PF08670">
    <property type="entry name" value="MEKHLA"/>
    <property type="match status" value="1"/>
</dbReference>
<evidence type="ECO:0000256" key="4">
    <source>
        <dbReference type="ARBA" id="ARBA00023054"/>
    </source>
</evidence>
<comment type="caution">
    <text evidence="16">The sequence shown here is derived from an EMBL/GenBank/DDBJ whole genome shotgun (WGS) entry which is preliminary data.</text>
</comment>
<dbReference type="FunFam" id="1.10.10.60:FF:000197">
    <property type="entry name" value="Homeobox-leucine zipper protein REVOLUTA"/>
    <property type="match status" value="1"/>
</dbReference>
<dbReference type="Pfam" id="PF01852">
    <property type="entry name" value="START"/>
    <property type="match status" value="1"/>
</dbReference>
<feature type="signal peptide" evidence="13">
    <location>
        <begin position="1"/>
        <end position="20"/>
    </location>
</feature>
<dbReference type="InterPro" id="IPR023393">
    <property type="entry name" value="START-like_dom_sf"/>
</dbReference>
<evidence type="ECO:0000256" key="6">
    <source>
        <dbReference type="ARBA" id="ARBA00023155"/>
    </source>
</evidence>
<gene>
    <name evidence="16" type="primary">ga00533</name>
    <name evidence="16" type="ORF">PR202_ga00533</name>
</gene>
<dbReference type="EMBL" id="BQKI01000001">
    <property type="protein sequence ID" value="GJM84824.1"/>
    <property type="molecule type" value="Genomic_DNA"/>
</dbReference>
<feature type="domain" description="START" evidence="15">
    <location>
        <begin position="293"/>
        <end position="386"/>
    </location>
</feature>
<dbReference type="AlphaFoldDB" id="A0AAV5BD98"/>
<keyword evidence="8 10" id="KW-0539">Nucleus</keyword>
<comment type="subcellular location">
    <subcellularLocation>
        <location evidence="1 10 11">Nucleus</location>
    </subcellularLocation>
</comment>
<evidence type="ECO:0000313" key="16">
    <source>
        <dbReference type="EMBL" id="GJM84824.1"/>
    </source>
</evidence>
<feature type="DNA-binding region" description="Homeobox" evidence="10">
    <location>
        <begin position="85"/>
        <end position="148"/>
    </location>
</feature>
<dbReference type="SUPFAM" id="SSF55961">
    <property type="entry name" value="Bet v1-like"/>
    <property type="match status" value="1"/>
</dbReference>
<keyword evidence="5 10" id="KW-0238">DNA-binding</keyword>
<dbReference type="PROSITE" id="PS50848">
    <property type="entry name" value="START"/>
    <property type="match status" value="1"/>
</dbReference>
<evidence type="ECO:0000256" key="3">
    <source>
        <dbReference type="ARBA" id="ARBA00023015"/>
    </source>
</evidence>
<feature type="domain" description="Homeobox" evidence="14">
    <location>
        <begin position="83"/>
        <end position="147"/>
    </location>
</feature>
<dbReference type="Gene3D" id="3.30.530.20">
    <property type="match status" value="1"/>
</dbReference>
<feature type="chain" id="PRO_5043618719" evidence="13">
    <location>
        <begin position="21"/>
        <end position="653"/>
    </location>
</feature>
<dbReference type="CDD" id="cd14686">
    <property type="entry name" value="bZIP"/>
    <property type="match status" value="1"/>
</dbReference>
<comment type="function">
    <text evidence="9">Probable transcription factor.</text>
</comment>